<organism evidence="9 10">
    <name type="scientific">Periophthalmus magnuspinnatus</name>
    <dbReference type="NCBI Taxonomy" id="409849"/>
    <lineage>
        <taxon>Eukaryota</taxon>
        <taxon>Metazoa</taxon>
        <taxon>Chordata</taxon>
        <taxon>Craniata</taxon>
        <taxon>Vertebrata</taxon>
        <taxon>Euteleostomi</taxon>
        <taxon>Actinopterygii</taxon>
        <taxon>Neopterygii</taxon>
        <taxon>Teleostei</taxon>
        <taxon>Neoteleostei</taxon>
        <taxon>Acanthomorphata</taxon>
        <taxon>Gobiaria</taxon>
        <taxon>Gobiiformes</taxon>
        <taxon>Gobioidei</taxon>
        <taxon>Gobiidae</taxon>
        <taxon>Oxudercinae</taxon>
        <taxon>Periophthalmus</taxon>
    </lineage>
</organism>
<evidence type="ECO:0000256" key="1">
    <source>
        <dbReference type="ARBA" id="ARBA00004613"/>
    </source>
</evidence>
<feature type="region of interest" description="Disordered" evidence="7">
    <location>
        <begin position="61"/>
        <end position="84"/>
    </location>
</feature>
<keyword evidence="10" id="KW-1185">Reference proteome</keyword>
<evidence type="ECO:0000256" key="5">
    <source>
        <dbReference type="ARBA" id="ARBA00023157"/>
    </source>
</evidence>
<dbReference type="AlphaFoldDB" id="A0A3B4AC52"/>
<dbReference type="Gene3D" id="2.60.120.40">
    <property type="match status" value="1"/>
</dbReference>
<dbReference type="InterPro" id="IPR006052">
    <property type="entry name" value="TNF_dom"/>
</dbReference>
<dbReference type="Proteomes" id="UP000261520">
    <property type="component" value="Unplaced"/>
</dbReference>
<dbReference type="Pfam" id="PF00229">
    <property type="entry name" value="TNF"/>
    <property type="match status" value="1"/>
</dbReference>
<dbReference type="SMART" id="SM00207">
    <property type="entry name" value="TNF"/>
    <property type="match status" value="1"/>
</dbReference>
<dbReference type="GO" id="GO:0016020">
    <property type="term" value="C:membrane"/>
    <property type="evidence" value="ECO:0007669"/>
    <property type="project" value="InterPro"/>
</dbReference>
<sequence length="243" mass="27466">MAAGVEPGIEPQRRPSWPVLLLTLAAVTSSSLSALSLYQQVSLRAEVELLKAEVCCRRQEGQEGGHISQTRNQETLQRPESENAAKLTRKKRLTTISQPCLQFMANDSRKPFDKDFDFDEHTGIPWQTGLRRGTALVEDQDRIRIIQEGYYYVYSQVYYRDTQVAMGQVIIRWKANVVGNEAPHVVLFRCIKNMRQEYSFNTCYTGGVVKLESGDHLEVLVPRPKANISLDGEGTFMGAIKLV</sequence>
<evidence type="ECO:0000259" key="8">
    <source>
        <dbReference type="PROSITE" id="PS50049"/>
    </source>
</evidence>
<dbReference type="GO" id="GO:0005164">
    <property type="term" value="F:tumor necrosis factor receptor binding"/>
    <property type="evidence" value="ECO:0007669"/>
    <property type="project" value="InterPro"/>
</dbReference>
<evidence type="ECO:0000313" key="10">
    <source>
        <dbReference type="Proteomes" id="UP000261520"/>
    </source>
</evidence>
<comment type="subcellular location">
    <subcellularLocation>
        <location evidence="1">Secreted</location>
    </subcellularLocation>
</comment>
<protein>
    <recommendedName>
        <fullName evidence="8">THD domain-containing protein</fullName>
    </recommendedName>
</protein>
<dbReference type="GO" id="GO:0005125">
    <property type="term" value="F:cytokine activity"/>
    <property type="evidence" value="ECO:0007669"/>
    <property type="project" value="UniProtKB-KW"/>
</dbReference>
<dbReference type="GO" id="GO:0006955">
    <property type="term" value="P:immune response"/>
    <property type="evidence" value="ECO:0007669"/>
    <property type="project" value="InterPro"/>
</dbReference>
<dbReference type="GO" id="GO:0005615">
    <property type="term" value="C:extracellular space"/>
    <property type="evidence" value="ECO:0007669"/>
    <property type="project" value="UniProtKB-KW"/>
</dbReference>
<dbReference type="InterPro" id="IPR008983">
    <property type="entry name" value="Tumour_necrosis_fac-like_dom"/>
</dbReference>
<dbReference type="Ensembl" id="ENSPMGT00000015018.1">
    <property type="protein sequence ID" value="ENSPMGP00000014076.1"/>
    <property type="gene ID" value="ENSPMGG00000011561.1"/>
</dbReference>
<feature type="domain" description="THD" evidence="8">
    <location>
        <begin position="99"/>
        <end position="242"/>
    </location>
</feature>
<evidence type="ECO:0000256" key="7">
    <source>
        <dbReference type="SAM" id="MobiDB-lite"/>
    </source>
</evidence>
<evidence type="ECO:0000256" key="6">
    <source>
        <dbReference type="ARBA" id="ARBA00023180"/>
    </source>
</evidence>
<evidence type="ECO:0000256" key="2">
    <source>
        <dbReference type="ARBA" id="ARBA00008670"/>
    </source>
</evidence>
<dbReference type="SUPFAM" id="SSF49842">
    <property type="entry name" value="TNF-like"/>
    <property type="match status" value="1"/>
</dbReference>
<keyword evidence="4" id="KW-0964">Secreted</keyword>
<dbReference type="PROSITE" id="PS50049">
    <property type="entry name" value="THD_2"/>
    <property type="match status" value="1"/>
</dbReference>
<keyword evidence="3" id="KW-0202">Cytokine</keyword>
<keyword evidence="5" id="KW-1015">Disulfide bond</keyword>
<dbReference type="PANTHER" id="PTHR15151">
    <property type="entry name" value="PROTEIN EIGER"/>
    <property type="match status" value="1"/>
</dbReference>
<reference evidence="9" key="2">
    <citation type="submission" date="2025-09" db="UniProtKB">
        <authorList>
            <consortium name="Ensembl"/>
        </authorList>
    </citation>
    <scope>IDENTIFICATION</scope>
</reference>
<dbReference type="GO" id="GO:0030890">
    <property type="term" value="P:positive regulation of B cell proliferation"/>
    <property type="evidence" value="ECO:0007669"/>
    <property type="project" value="TreeGrafter"/>
</dbReference>
<reference evidence="9" key="1">
    <citation type="submission" date="2025-08" db="UniProtKB">
        <authorList>
            <consortium name="Ensembl"/>
        </authorList>
    </citation>
    <scope>IDENTIFICATION</scope>
</reference>
<dbReference type="InterPro" id="IPR051748">
    <property type="entry name" value="TNF_Ligand_Superfamily"/>
</dbReference>
<evidence type="ECO:0000256" key="4">
    <source>
        <dbReference type="ARBA" id="ARBA00022525"/>
    </source>
</evidence>
<dbReference type="STRING" id="409849.ENSPMGP00000014076"/>
<accession>A0A3B4AC52</accession>
<name>A0A3B4AC52_9GOBI</name>
<proteinExistence type="inferred from homology"/>
<evidence type="ECO:0000313" key="9">
    <source>
        <dbReference type="Ensembl" id="ENSPMGP00000014076.1"/>
    </source>
</evidence>
<feature type="compositionally biased region" description="Polar residues" evidence="7">
    <location>
        <begin position="67"/>
        <end position="76"/>
    </location>
</feature>
<keyword evidence="6" id="KW-0325">Glycoprotein</keyword>
<dbReference type="PANTHER" id="PTHR15151:SF24">
    <property type="entry name" value="A PROLIFERATION-INDUCING LIGAND-LIKE PROTEIN-RELATED"/>
    <property type="match status" value="1"/>
</dbReference>
<comment type="similarity">
    <text evidence="2">Belongs to the tumor necrosis factor family.</text>
</comment>
<evidence type="ECO:0000256" key="3">
    <source>
        <dbReference type="ARBA" id="ARBA00022514"/>
    </source>
</evidence>